<dbReference type="AlphaFoldDB" id="A0A7W6DJN3"/>
<dbReference type="Pfam" id="PF07690">
    <property type="entry name" value="MFS_1"/>
    <property type="match status" value="1"/>
</dbReference>
<comment type="caution">
    <text evidence="10">The sequence shown here is derived from an EMBL/GenBank/DDBJ whole genome shotgun (WGS) entry which is preliminary data.</text>
</comment>
<keyword evidence="11" id="KW-1185">Reference proteome</keyword>
<dbReference type="InterPro" id="IPR020846">
    <property type="entry name" value="MFS_dom"/>
</dbReference>
<feature type="transmembrane region" description="Helical" evidence="8">
    <location>
        <begin position="478"/>
        <end position="496"/>
    </location>
</feature>
<gene>
    <name evidence="10" type="ORF">GGR44_002237</name>
</gene>
<feature type="transmembrane region" description="Helical" evidence="8">
    <location>
        <begin position="205"/>
        <end position="224"/>
    </location>
</feature>
<dbReference type="PANTHER" id="PTHR42718">
    <property type="entry name" value="MAJOR FACILITATOR SUPERFAMILY MULTIDRUG TRANSPORTER MFSC"/>
    <property type="match status" value="1"/>
</dbReference>
<dbReference type="Proteomes" id="UP000552757">
    <property type="component" value="Unassembled WGS sequence"/>
</dbReference>
<dbReference type="PROSITE" id="PS50850">
    <property type="entry name" value="MFS"/>
    <property type="match status" value="1"/>
</dbReference>
<dbReference type="InterPro" id="IPR004638">
    <property type="entry name" value="EmrB-like"/>
</dbReference>
<comment type="similarity">
    <text evidence="2">Belongs to the major facilitator superfamily. EmrB family.</text>
</comment>
<evidence type="ECO:0000256" key="1">
    <source>
        <dbReference type="ARBA" id="ARBA00004651"/>
    </source>
</evidence>
<feature type="transmembrane region" description="Helical" evidence="8">
    <location>
        <begin position="110"/>
        <end position="132"/>
    </location>
</feature>
<feature type="transmembrane region" description="Helical" evidence="8">
    <location>
        <begin position="339"/>
        <end position="358"/>
    </location>
</feature>
<comment type="subcellular location">
    <subcellularLocation>
        <location evidence="1">Cell membrane</location>
        <topology evidence="1">Multi-pass membrane protein</topology>
    </subcellularLocation>
</comment>
<dbReference type="RefSeq" id="WP_183955654.1">
    <property type="nucleotide sequence ID" value="NZ_JACIEB010000005.1"/>
</dbReference>
<evidence type="ECO:0000313" key="10">
    <source>
        <dbReference type="EMBL" id="MBB3982571.1"/>
    </source>
</evidence>
<name>A0A7W6DJN3_9SPHN</name>
<feature type="transmembrane region" description="Helical" evidence="8">
    <location>
        <begin position="373"/>
        <end position="394"/>
    </location>
</feature>
<feature type="transmembrane region" description="Helical" evidence="8">
    <location>
        <begin position="144"/>
        <end position="165"/>
    </location>
</feature>
<feature type="transmembrane region" description="Helical" evidence="8">
    <location>
        <begin position="171"/>
        <end position="193"/>
    </location>
</feature>
<feature type="domain" description="Major facilitator superfamily (MFS) profile" evidence="9">
    <location>
        <begin position="19"/>
        <end position="501"/>
    </location>
</feature>
<feature type="transmembrane region" description="Helical" evidence="8">
    <location>
        <begin position="406"/>
        <end position="425"/>
    </location>
</feature>
<feature type="transmembrane region" description="Helical" evidence="8">
    <location>
        <begin position="311"/>
        <end position="332"/>
    </location>
</feature>
<dbReference type="InterPro" id="IPR011701">
    <property type="entry name" value="MFS"/>
</dbReference>
<evidence type="ECO:0000256" key="2">
    <source>
        <dbReference type="ARBA" id="ARBA00008537"/>
    </source>
</evidence>
<feature type="transmembrane region" description="Helical" evidence="8">
    <location>
        <begin position="57"/>
        <end position="76"/>
    </location>
</feature>
<feature type="transmembrane region" description="Helical" evidence="8">
    <location>
        <begin position="276"/>
        <end position="299"/>
    </location>
</feature>
<dbReference type="NCBIfam" id="TIGR00711">
    <property type="entry name" value="efflux_EmrB"/>
    <property type="match status" value="1"/>
</dbReference>
<feature type="transmembrane region" description="Helical" evidence="8">
    <location>
        <begin position="83"/>
        <end position="104"/>
    </location>
</feature>
<protein>
    <submittedName>
        <fullName evidence="10">DHA2 family multidrug resistance protein</fullName>
    </submittedName>
</protein>
<sequence length="509" mass="54828">MANTDGFQGQIPPSGRMIAGLILALSNFMVVLDMTVANVSVPHIAGSLGITMEQGTWIITSYAVAEAICVPLTGWLAQRFGTVRMFIACMIGFGLFSVLCGLSLTLGMIVVARIGQGLCGGPLMPLSQTLLLQVFPPEQRGRAMGLWAMTTLLGPAMGPIVGGSISDNWSWHWIFFINVPVAAICVFGAIATLRPLETPIRRVPIDRIGLVLLIFWIGCLQIMLDIGRDHDWFADPMILALAITALVGFLAFIIWELTEEHPVVDLRVFRHRGFSFGVMSLTLTFGAYFASIVVIPQWLQSSLGYPAADAGLATALTAIASLSTSMIAARLMMRFDPRLMISLGVAWIGVMAIVRSHWTSGADFWTLALPQLYQGFAVPFFFVPLTAVTLGAVLPEETASAAGLQSFLRTLASAIATSLVLTAWGNSQRVAQSEMAGRLNPADAQRQLAQIGADPEASRHIINSIVGQEAMVVALDHIFLLTAVLLFTASLLVWITPRPTRSIDPSVAH</sequence>
<dbReference type="GO" id="GO:0005886">
    <property type="term" value="C:plasma membrane"/>
    <property type="evidence" value="ECO:0007669"/>
    <property type="project" value="UniProtKB-SubCell"/>
</dbReference>
<dbReference type="Gene3D" id="1.20.1720.10">
    <property type="entry name" value="Multidrug resistance protein D"/>
    <property type="match status" value="1"/>
</dbReference>
<evidence type="ECO:0000256" key="8">
    <source>
        <dbReference type="SAM" id="Phobius"/>
    </source>
</evidence>
<evidence type="ECO:0000259" key="9">
    <source>
        <dbReference type="PROSITE" id="PS50850"/>
    </source>
</evidence>
<dbReference type="SUPFAM" id="SSF103473">
    <property type="entry name" value="MFS general substrate transporter"/>
    <property type="match status" value="1"/>
</dbReference>
<dbReference type="Gene3D" id="1.20.1250.20">
    <property type="entry name" value="MFS general substrate transporter like domains"/>
    <property type="match status" value="1"/>
</dbReference>
<organism evidence="10 11">
    <name type="scientific">Sphingobium fontiphilum</name>
    <dbReference type="NCBI Taxonomy" id="944425"/>
    <lineage>
        <taxon>Bacteria</taxon>
        <taxon>Pseudomonadati</taxon>
        <taxon>Pseudomonadota</taxon>
        <taxon>Alphaproteobacteria</taxon>
        <taxon>Sphingomonadales</taxon>
        <taxon>Sphingomonadaceae</taxon>
        <taxon>Sphingobium</taxon>
    </lineage>
</organism>
<feature type="transmembrane region" description="Helical" evidence="8">
    <location>
        <begin position="17"/>
        <end position="37"/>
    </location>
</feature>
<evidence type="ECO:0000256" key="6">
    <source>
        <dbReference type="ARBA" id="ARBA00022989"/>
    </source>
</evidence>
<dbReference type="EMBL" id="JACIEB010000005">
    <property type="protein sequence ID" value="MBB3982571.1"/>
    <property type="molecule type" value="Genomic_DNA"/>
</dbReference>
<proteinExistence type="inferred from homology"/>
<evidence type="ECO:0000256" key="7">
    <source>
        <dbReference type="ARBA" id="ARBA00023136"/>
    </source>
</evidence>
<feature type="transmembrane region" description="Helical" evidence="8">
    <location>
        <begin position="236"/>
        <end position="255"/>
    </location>
</feature>
<evidence type="ECO:0000256" key="4">
    <source>
        <dbReference type="ARBA" id="ARBA00022475"/>
    </source>
</evidence>
<evidence type="ECO:0000256" key="5">
    <source>
        <dbReference type="ARBA" id="ARBA00022692"/>
    </source>
</evidence>
<dbReference type="InterPro" id="IPR036259">
    <property type="entry name" value="MFS_trans_sf"/>
</dbReference>
<keyword evidence="6 8" id="KW-1133">Transmembrane helix</keyword>
<reference evidence="10 11" key="1">
    <citation type="submission" date="2020-08" db="EMBL/GenBank/DDBJ databases">
        <title>Genomic Encyclopedia of Type Strains, Phase IV (KMG-IV): sequencing the most valuable type-strain genomes for metagenomic binning, comparative biology and taxonomic classification.</title>
        <authorList>
            <person name="Goeker M."/>
        </authorList>
    </citation>
    <scope>NUCLEOTIDE SEQUENCE [LARGE SCALE GENOMIC DNA]</scope>
    <source>
        <strain evidence="10 11">DSM 29348</strain>
    </source>
</reference>
<accession>A0A7W6DJN3</accession>
<keyword evidence="4" id="KW-1003">Cell membrane</keyword>
<keyword evidence="5 8" id="KW-0812">Transmembrane</keyword>
<evidence type="ECO:0000256" key="3">
    <source>
        <dbReference type="ARBA" id="ARBA00022448"/>
    </source>
</evidence>
<dbReference type="CDD" id="cd17503">
    <property type="entry name" value="MFS_LmrB_MDR_like"/>
    <property type="match status" value="1"/>
</dbReference>
<dbReference type="GO" id="GO:0022857">
    <property type="term" value="F:transmembrane transporter activity"/>
    <property type="evidence" value="ECO:0007669"/>
    <property type="project" value="InterPro"/>
</dbReference>
<keyword evidence="3" id="KW-0813">Transport</keyword>
<dbReference type="PRINTS" id="PR01036">
    <property type="entry name" value="TCRTETB"/>
</dbReference>
<dbReference type="PANTHER" id="PTHR42718:SF9">
    <property type="entry name" value="MAJOR FACILITATOR SUPERFAMILY MULTIDRUG TRANSPORTER MFSC"/>
    <property type="match status" value="1"/>
</dbReference>
<keyword evidence="7 8" id="KW-0472">Membrane</keyword>
<evidence type="ECO:0000313" key="11">
    <source>
        <dbReference type="Proteomes" id="UP000552757"/>
    </source>
</evidence>